<evidence type="ECO:0000313" key="8">
    <source>
        <dbReference type="Proteomes" id="UP000759537"/>
    </source>
</evidence>
<dbReference type="CDD" id="cd00067">
    <property type="entry name" value="GAL4"/>
    <property type="match status" value="1"/>
</dbReference>
<dbReference type="Proteomes" id="UP000759537">
    <property type="component" value="Unassembled WGS sequence"/>
</dbReference>
<evidence type="ECO:0000256" key="2">
    <source>
        <dbReference type="ARBA" id="ARBA00022723"/>
    </source>
</evidence>
<dbReference type="InterPro" id="IPR001138">
    <property type="entry name" value="Zn2Cys6_DnaBD"/>
</dbReference>
<evidence type="ECO:0000256" key="1">
    <source>
        <dbReference type="ARBA" id="ARBA00004123"/>
    </source>
</evidence>
<keyword evidence="5" id="KW-0539">Nucleus</keyword>
<dbReference type="GO" id="GO:0005634">
    <property type="term" value="C:nucleus"/>
    <property type="evidence" value="ECO:0007669"/>
    <property type="project" value="UniProtKB-SubCell"/>
</dbReference>
<dbReference type="InterPro" id="IPR036864">
    <property type="entry name" value="Zn2-C6_fun-type_DNA-bd_sf"/>
</dbReference>
<evidence type="ECO:0000256" key="3">
    <source>
        <dbReference type="ARBA" id="ARBA00023015"/>
    </source>
</evidence>
<dbReference type="PROSITE" id="PS50048">
    <property type="entry name" value="ZN2_CY6_FUNGAL_2"/>
    <property type="match status" value="1"/>
</dbReference>
<dbReference type="GO" id="GO:0000981">
    <property type="term" value="F:DNA-binding transcription factor activity, RNA polymerase II-specific"/>
    <property type="evidence" value="ECO:0007669"/>
    <property type="project" value="InterPro"/>
</dbReference>
<comment type="subcellular location">
    <subcellularLocation>
        <location evidence="1">Nucleus</location>
    </subcellularLocation>
</comment>
<keyword evidence="8" id="KW-1185">Reference proteome</keyword>
<feature type="domain" description="Zn(2)-C6 fungal-type" evidence="6">
    <location>
        <begin position="20"/>
        <end position="52"/>
    </location>
</feature>
<dbReference type="InterPro" id="IPR050815">
    <property type="entry name" value="TF_fung"/>
</dbReference>
<keyword evidence="3" id="KW-0805">Transcription regulation</keyword>
<keyword evidence="2" id="KW-0479">Metal-binding</keyword>
<reference evidence="7" key="1">
    <citation type="submission" date="2019-10" db="EMBL/GenBank/DDBJ databases">
        <authorList>
            <consortium name="DOE Joint Genome Institute"/>
            <person name="Kuo A."/>
            <person name="Miyauchi S."/>
            <person name="Kiss E."/>
            <person name="Drula E."/>
            <person name="Kohler A."/>
            <person name="Sanchez-Garcia M."/>
            <person name="Andreopoulos B."/>
            <person name="Barry K.W."/>
            <person name="Bonito G."/>
            <person name="Buee M."/>
            <person name="Carver A."/>
            <person name="Chen C."/>
            <person name="Cichocki N."/>
            <person name="Clum A."/>
            <person name="Culley D."/>
            <person name="Crous P.W."/>
            <person name="Fauchery L."/>
            <person name="Girlanda M."/>
            <person name="Hayes R."/>
            <person name="Keri Z."/>
            <person name="LaButti K."/>
            <person name="Lipzen A."/>
            <person name="Lombard V."/>
            <person name="Magnuson J."/>
            <person name="Maillard F."/>
            <person name="Morin E."/>
            <person name="Murat C."/>
            <person name="Nolan M."/>
            <person name="Ohm R."/>
            <person name="Pangilinan J."/>
            <person name="Pereira M."/>
            <person name="Perotto S."/>
            <person name="Peter M."/>
            <person name="Riley R."/>
            <person name="Sitrit Y."/>
            <person name="Stielow B."/>
            <person name="Szollosi G."/>
            <person name="Zifcakova L."/>
            <person name="Stursova M."/>
            <person name="Spatafora J.W."/>
            <person name="Tedersoo L."/>
            <person name="Vaario L.-M."/>
            <person name="Yamada A."/>
            <person name="Yan M."/>
            <person name="Wang P."/>
            <person name="Xu J."/>
            <person name="Bruns T."/>
            <person name="Baldrian P."/>
            <person name="Vilgalys R."/>
            <person name="Henrissat B."/>
            <person name="Grigoriev I.V."/>
            <person name="Hibbett D."/>
            <person name="Nagy L.G."/>
            <person name="Martin F.M."/>
        </authorList>
    </citation>
    <scope>NUCLEOTIDE SEQUENCE</scope>
    <source>
        <strain evidence="7">Prilba</strain>
    </source>
</reference>
<dbReference type="PANTHER" id="PTHR47338:SF29">
    <property type="entry name" value="ZN(2)-C6 FUNGAL-TYPE DOMAIN-CONTAINING PROTEIN"/>
    <property type="match status" value="1"/>
</dbReference>
<protein>
    <recommendedName>
        <fullName evidence="6">Zn(2)-C6 fungal-type domain-containing protein</fullName>
    </recommendedName>
</protein>
<dbReference type="GO" id="GO:0008270">
    <property type="term" value="F:zinc ion binding"/>
    <property type="evidence" value="ECO:0007669"/>
    <property type="project" value="InterPro"/>
</dbReference>
<dbReference type="PROSITE" id="PS00463">
    <property type="entry name" value="ZN2_CY6_FUNGAL_1"/>
    <property type="match status" value="1"/>
</dbReference>
<name>A0A9P5JW22_9AGAM</name>
<comment type="caution">
    <text evidence="7">The sequence shown here is derived from an EMBL/GenBank/DDBJ whole genome shotgun (WGS) entry which is preliminary data.</text>
</comment>
<dbReference type="Gene3D" id="4.10.240.10">
    <property type="entry name" value="Zn(2)-C6 fungal-type DNA-binding domain"/>
    <property type="match status" value="1"/>
</dbReference>
<dbReference type="PANTHER" id="PTHR47338">
    <property type="entry name" value="ZN(II)2CYS6 TRANSCRIPTION FACTOR (EUROFUNG)-RELATED"/>
    <property type="match status" value="1"/>
</dbReference>
<keyword evidence="4" id="KW-0804">Transcription</keyword>
<dbReference type="Pfam" id="PF00172">
    <property type="entry name" value="Zn_clus"/>
    <property type="match status" value="1"/>
</dbReference>
<dbReference type="CDD" id="cd12148">
    <property type="entry name" value="fungal_TF_MHR"/>
    <property type="match status" value="1"/>
</dbReference>
<evidence type="ECO:0000256" key="4">
    <source>
        <dbReference type="ARBA" id="ARBA00023163"/>
    </source>
</evidence>
<organism evidence="7 8">
    <name type="scientific">Russula ochroleuca</name>
    <dbReference type="NCBI Taxonomy" id="152965"/>
    <lineage>
        <taxon>Eukaryota</taxon>
        <taxon>Fungi</taxon>
        <taxon>Dikarya</taxon>
        <taxon>Basidiomycota</taxon>
        <taxon>Agaricomycotina</taxon>
        <taxon>Agaricomycetes</taxon>
        <taxon>Russulales</taxon>
        <taxon>Russulaceae</taxon>
        <taxon>Russula</taxon>
    </lineage>
</organism>
<evidence type="ECO:0000256" key="5">
    <source>
        <dbReference type="ARBA" id="ARBA00023242"/>
    </source>
</evidence>
<dbReference type="SUPFAM" id="SSF57701">
    <property type="entry name" value="Zn2/Cys6 DNA-binding domain"/>
    <property type="match status" value="1"/>
</dbReference>
<dbReference type="SMART" id="SM00066">
    <property type="entry name" value="GAL4"/>
    <property type="match status" value="1"/>
</dbReference>
<gene>
    <name evidence="7" type="ORF">DFH94DRAFT_289868</name>
</gene>
<evidence type="ECO:0000259" key="6">
    <source>
        <dbReference type="PROSITE" id="PS50048"/>
    </source>
</evidence>
<sequence>MDATQSPRAGSSSTLQRGKACLNCRRRKMKCDGMRPVCGPCSRANRPDDCEYTDGQNRSRTQMLEDTIAQLETRIHELEHPNSAPTSVMLHDPHSNFYQTQQSPIAGRGELSSPLMLSSTEFSHGSHSSVSSSPPVGTAVPATLSSTSVAWIASDEPPAHVVQELFDAFFECAPALHFFLHHVRFRHSLSLPGGNAGRPIPALINAVYLWGLVMINNNDFHHHEPILASRVASQLGSAISTTSSHQILQVIQAKILLVNYLFRIGHFPAALHEAHSASSLAVACGLHKVRTAQPIPAFTSYIDRIDLTLQEPRDQIEEGERINAFWAVFLMDRCLAVVFGPPLVISDMDAPGMQIDTPWPLEMETYERGQIYPNLRTSGTVRSFFSGMNNGWPWENHNPLTQLSKAAALFERAARLAATWRPEIQNIGSFYADFVAVDQRIDEFKVQLTPFDRVSSQNVPLVHLAYCLSNGATIQLHATFSSQNTGSRAKCLSAAIAMVRANHAAHVQEYTFTNPILGSLWAACGRVIINEIVARRCTVAEPTTSPEQRDGELRNALEQIQSVMAVPALRCRLMSYYLGRLQQESTGI</sequence>
<dbReference type="EMBL" id="WHVB01000034">
    <property type="protein sequence ID" value="KAF8467976.1"/>
    <property type="molecule type" value="Genomic_DNA"/>
</dbReference>
<evidence type="ECO:0000313" key="7">
    <source>
        <dbReference type="EMBL" id="KAF8467976.1"/>
    </source>
</evidence>
<dbReference type="OrthoDB" id="2309723at2759"/>
<accession>A0A9P5JW22</accession>
<reference evidence="7" key="2">
    <citation type="journal article" date="2020" name="Nat. Commun.">
        <title>Large-scale genome sequencing of mycorrhizal fungi provides insights into the early evolution of symbiotic traits.</title>
        <authorList>
            <person name="Miyauchi S."/>
            <person name="Kiss E."/>
            <person name="Kuo A."/>
            <person name="Drula E."/>
            <person name="Kohler A."/>
            <person name="Sanchez-Garcia M."/>
            <person name="Morin E."/>
            <person name="Andreopoulos B."/>
            <person name="Barry K.W."/>
            <person name="Bonito G."/>
            <person name="Buee M."/>
            <person name="Carver A."/>
            <person name="Chen C."/>
            <person name="Cichocki N."/>
            <person name="Clum A."/>
            <person name="Culley D."/>
            <person name="Crous P.W."/>
            <person name="Fauchery L."/>
            <person name="Girlanda M."/>
            <person name="Hayes R.D."/>
            <person name="Keri Z."/>
            <person name="LaButti K."/>
            <person name="Lipzen A."/>
            <person name="Lombard V."/>
            <person name="Magnuson J."/>
            <person name="Maillard F."/>
            <person name="Murat C."/>
            <person name="Nolan M."/>
            <person name="Ohm R.A."/>
            <person name="Pangilinan J."/>
            <person name="Pereira M.F."/>
            <person name="Perotto S."/>
            <person name="Peter M."/>
            <person name="Pfister S."/>
            <person name="Riley R."/>
            <person name="Sitrit Y."/>
            <person name="Stielow J.B."/>
            <person name="Szollosi G."/>
            <person name="Zifcakova L."/>
            <person name="Stursova M."/>
            <person name="Spatafora J.W."/>
            <person name="Tedersoo L."/>
            <person name="Vaario L.M."/>
            <person name="Yamada A."/>
            <person name="Yan M."/>
            <person name="Wang P."/>
            <person name="Xu J."/>
            <person name="Bruns T."/>
            <person name="Baldrian P."/>
            <person name="Vilgalys R."/>
            <person name="Dunand C."/>
            <person name="Henrissat B."/>
            <person name="Grigoriev I.V."/>
            <person name="Hibbett D."/>
            <person name="Nagy L.G."/>
            <person name="Martin F.M."/>
        </authorList>
    </citation>
    <scope>NUCLEOTIDE SEQUENCE</scope>
    <source>
        <strain evidence="7">Prilba</strain>
    </source>
</reference>
<dbReference type="AlphaFoldDB" id="A0A9P5JW22"/>
<proteinExistence type="predicted"/>